<reference evidence="4 5" key="1">
    <citation type="submission" date="2020-08" db="EMBL/GenBank/DDBJ databases">
        <title>Sequencing the genomes of 1000 actinobacteria strains.</title>
        <authorList>
            <person name="Klenk H.-P."/>
        </authorList>
    </citation>
    <scope>NUCLEOTIDE SEQUENCE [LARGE SCALE GENOMIC DNA]</scope>
    <source>
        <strain evidence="4 5">DSM 19600</strain>
    </source>
</reference>
<dbReference type="SUPFAM" id="SSF52833">
    <property type="entry name" value="Thioredoxin-like"/>
    <property type="match status" value="1"/>
</dbReference>
<comment type="caution">
    <text evidence="4">The sequence shown here is derived from an EMBL/GenBank/DDBJ whole genome shotgun (WGS) entry which is preliminary data.</text>
</comment>
<evidence type="ECO:0000313" key="4">
    <source>
        <dbReference type="EMBL" id="MBB4138487.1"/>
    </source>
</evidence>
<dbReference type="InterPro" id="IPR036249">
    <property type="entry name" value="Thioredoxin-like_sf"/>
</dbReference>
<keyword evidence="2" id="KW-0812">Transmembrane</keyword>
<feature type="compositionally biased region" description="Basic and acidic residues" evidence="1">
    <location>
        <begin position="13"/>
        <end position="24"/>
    </location>
</feature>
<protein>
    <submittedName>
        <fullName evidence="4">Protein-disulfide isomerase</fullName>
    </submittedName>
</protein>
<sequence>MSTDDTTNATTSSDRRDAVREKAQQVRVRQSRAKWARRSAIGVTLVAAVAAVAVVVTWTVSTTAGRPQLTPANLSHEGGFPVTSITGSTGTLDASLATPSPTPADATATPAPDATPTATAAAVEIDVYVDYLSPGAREWQVANSDQLSSWLSQGAATLSYHPVSMLTAKSNGTKYSLRAAGAAACVATHSPDLFFPFNQELLMRQPAIDSDGFSDEELADIAQATGVTEPKRIRACIEDGSFISWVKESTESAVSGIPDTNGLALTGTPMIVVNGEAYVGELTDPAEFSQFVLTSSSGAFYRAQATPTPTATPVPTASPTP</sequence>
<feature type="region of interest" description="Disordered" evidence="1">
    <location>
        <begin position="65"/>
        <end position="85"/>
    </location>
</feature>
<dbReference type="Pfam" id="PF13462">
    <property type="entry name" value="Thioredoxin_4"/>
    <property type="match status" value="1"/>
</dbReference>
<name>A0AA40SLP5_9MICO</name>
<gene>
    <name evidence="4" type="ORF">BKA10_000281</name>
</gene>
<evidence type="ECO:0000256" key="2">
    <source>
        <dbReference type="SAM" id="Phobius"/>
    </source>
</evidence>
<feature type="domain" description="Thioredoxin-like fold" evidence="3">
    <location>
        <begin position="119"/>
        <end position="291"/>
    </location>
</feature>
<feature type="transmembrane region" description="Helical" evidence="2">
    <location>
        <begin position="39"/>
        <end position="60"/>
    </location>
</feature>
<evidence type="ECO:0000259" key="3">
    <source>
        <dbReference type="Pfam" id="PF13462"/>
    </source>
</evidence>
<proteinExistence type="predicted"/>
<dbReference type="Proteomes" id="UP000549113">
    <property type="component" value="Unassembled WGS sequence"/>
</dbReference>
<dbReference type="InterPro" id="IPR012336">
    <property type="entry name" value="Thioredoxin-like_fold"/>
</dbReference>
<feature type="region of interest" description="Disordered" evidence="1">
    <location>
        <begin position="1"/>
        <end position="25"/>
    </location>
</feature>
<keyword evidence="2" id="KW-0472">Membrane</keyword>
<dbReference type="RefSeq" id="WP_183498274.1">
    <property type="nucleotide sequence ID" value="NZ_BAABCO010000003.1"/>
</dbReference>
<organism evidence="4 5">
    <name type="scientific">Microbacterium invictum</name>
    <dbReference type="NCBI Taxonomy" id="515415"/>
    <lineage>
        <taxon>Bacteria</taxon>
        <taxon>Bacillati</taxon>
        <taxon>Actinomycetota</taxon>
        <taxon>Actinomycetes</taxon>
        <taxon>Micrococcales</taxon>
        <taxon>Microbacteriaceae</taxon>
        <taxon>Microbacterium</taxon>
    </lineage>
</organism>
<evidence type="ECO:0000313" key="5">
    <source>
        <dbReference type="Proteomes" id="UP000549113"/>
    </source>
</evidence>
<feature type="compositionally biased region" description="Low complexity" evidence="1">
    <location>
        <begin position="1"/>
        <end position="12"/>
    </location>
</feature>
<keyword evidence="2" id="KW-1133">Transmembrane helix</keyword>
<dbReference type="EMBL" id="JACIFH010000001">
    <property type="protein sequence ID" value="MBB4138487.1"/>
    <property type="molecule type" value="Genomic_DNA"/>
</dbReference>
<accession>A0AA40SLP5</accession>
<dbReference type="Gene3D" id="3.40.30.10">
    <property type="entry name" value="Glutaredoxin"/>
    <property type="match status" value="1"/>
</dbReference>
<keyword evidence="4" id="KW-0413">Isomerase</keyword>
<dbReference type="AlphaFoldDB" id="A0AA40SLP5"/>
<feature type="region of interest" description="Disordered" evidence="1">
    <location>
        <begin position="96"/>
        <end position="115"/>
    </location>
</feature>
<evidence type="ECO:0000256" key="1">
    <source>
        <dbReference type="SAM" id="MobiDB-lite"/>
    </source>
</evidence>
<dbReference type="GO" id="GO:0016853">
    <property type="term" value="F:isomerase activity"/>
    <property type="evidence" value="ECO:0007669"/>
    <property type="project" value="UniProtKB-KW"/>
</dbReference>
<keyword evidence="5" id="KW-1185">Reference proteome</keyword>